<accession>A0AB34H821</accession>
<name>A0AB34H821_ESCRO</name>
<evidence type="ECO:0000313" key="3">
    <source>
        <dbReference type="EMBL" id="KAJ8787587.1"/>
    </source>
</evidence>
<dbReference type="Pfam" id="PF08709">
    <property type="entry name" value="Ins145_P3_rec"/>
    <property type="match status" value="1"/>
</dbReference>
<comment type="caution">
    <text evidence="3">The sequence shown here is derived from an EMBL/GenBank/DDBJ whole genome shotgun (WGS) entry which is preliminary data.</text>
</comment>
<gene>
    <name evidence="3" type="ORF">J1605_022902</name>
</gene>
<feature type="region of interest" description="Disordered" evidence="1">
    <location>
        <begin position="37"/>
        <end position="61"/>
    </location>
</feature>
<evidence type="ECO:0000256" key="1">
    <source>
        <dbReference type="SAM" id="MobiDB-lite"/>
    </source>
</evidence>
<proteinExistence type="predicted"/>
<sequence>MGAETARWPQGDRGLGARRHVLRARLKVAPAGSLDSPFRGLLHGSRRPEGRGVDSSGNLEGGEPQLRLGLLGMAVPRPGRAPLGAPTAQAPRRAAAMSEMSSFLHIGDIVSLYAEGSVNGFISTLGRTRLWLQRQVRIASRTPIHTDTLTKRENGGATARDVGATRLVDDRCVVEPAAGDLDNPPKKFRAREQGPPQRRGLFRGPRGCAGPHQLREMPEGLSLQPPPHPPCSWPGLGVLVRRAEAPLDPLWPNVDLRRAHLLGQSQVSVQPLGWRGQPYERIRLGSLFIRLHLKTLCKHPLRICSHGPLPSPISTVVPSASPALCPHTHRCIPPSTHSPYGRTPPWTQTFFLAFAAAGPARARSPGYPFTLSPLCPSAPQFVEKEGSGPSWVLDRATFGQRAQQSKSMEMCIAHRGGPQTL</sequence>
<dbReference type="EMBL" id="JAIQCJ010001784">
    <property type="protein sequence ID" value="KAJ8787587.1"/>
    <property type="molecule type" value="Genomic_DNA"/>
</dbReference>
<feature type="domain" description="Inositol 1,4,5-trisphosphate/ryanodine receptor" evidence="2">
    <location>
        <begin position="99"/>
        <end position="126"/>
    </location>
</feature>
<keyword evidence="4" id="KW-1185">Reference proteome</keyword>
<dbReference type="Gene3D" id="2.80.10.50">
    <property type="match status" value="1"/>
</dbReference>
<evidence type="ECO:0000313" key="4">
    <source>
        <dbReference type="Proteomes" id="UP001159641"/>
    </source>
</evidence>
<protein>
    <recommendedName>
        <fullName evidence="2">Inositol 1,4,5-trisphosphate/ryanodine receptor domain-containing protein</fullName>
    </recommendedName>
</protein>
<feature type="region of interest" description="Disordered" evidence="1">
    <location>
        <begin position="176"/>
        <end position="205"/>
    </location>
</feature>
<dbReference type="AlphaFoldDB" id="A0AB34H821"/>
<dbReference type="Proteomes" id="UP001159641">
    <property type="component" value="Unassembled WGS sequence"/>
</dbReference>
<organism evidence="3 4">
    <name type="scientific">Eschrichtius robustus</name>
    <name type="common">California gray whale</name>
    <name type="synonym">Eschrichtius gibbosus</name>
    <dbReference type="NCBI Taxonomy" id="9764"/>
    <lineage>
        <taxon>Eukaryota</taxon>
        <taxon>Metazoa</taxon>
        <taxon>Chordata</taxon>
        <taxon>Craniata</taxon>
        <taxon>Vertebrata</taxon>
        <taxon>Euteleostomi</taxon>
        <taxon>Mammalia</taxon>
        <taxon>Eutheria</taxon>
        <taxon>Laurasiatheria</taxon>
        <taxon>Artiodactyla</taxon>
        <taxon>Whippomorpha</taxon>
        <taxon>Cetacea</taxon>
        <taxon>Mysticeti</taxon>
        <taxon>Eschrichtiidae</taxon>
        <taxon>Eschrichtius</taxon>
    </lineage>
</organism>
<dbReference type="InterPro" id="IPR014821">
    <property type="entry name" value="Ins145_P3_rcpt"/>
</dbReference>
<reference evidence="3 4" key="1">
    <citation type="submission" date="2022-11" db="EMBL/GenBank/DDBJ databases">
        <title>Whole genome sequence of Eschrichtius robustus ER-17-0199.</title>
        <authorList>
            <person name="Bruniche-Olsen A."/>
            <person name="Black A.N."/>
            <person name="Fields C.J."/>
            <person name="Walden K."/>
            <person name="Dewoody J.A."/>
        </authorList>
    </citation>
    <scope>NUCLEOTIDE SEQUENCE [LARGE SCALE GENOMIC DNA]</scope>
    <source>
        <strain evidence="3">ER-17-0199</strain>
        <tissue evidence="3">Blubber</tissue>
    </source>
</reference>
<evidence type="ECO:0000259" key="2">
    <source>
        <dbReference type="Pfam" id="PF08709"/>
    </source>
</evidence>